<dbReference type="PANTHER" id="PTHR30469">
    <property type="entry name" value="MULTIDRUG RESISTANCE PROTEIN MDTA"/>
    <property type="match status" value="1"/>
</dbReference>
<dbReference type="NCBIfam" id="TIGR01730">
    <property type="entry name" value="RND_mfp"/>
    <property type="match status" value="1"/>
</dbReference>
<dbReference type="Proteomes" id="UP000184749">
    <property type="component" value="Chromosome"/>
</dbReference>
<dbReference type="EMBL" id="CP017101">
    <property type="protein sequence ID" value="APO68968.1"/>
    <property type="molecule type" value="Genomic_DNA"/>
</dbReference>
<evidence type="ECO:0000256" key="2">
    <source>
        <dbReference type="SAM" id="Coils"/>
    </source>
</evidence>
<evidence type="ECO:0000256" key="1">
    <source>
        <dbReference type="ARBA" id="ARBA00009477"/>
    </source>
</evidence>
<dbReference type="SUPFAM" id="SSF111369">
    <property type="entry name" value="HlyD-like secretion proteins"/>
    <property type="match status" value="1"/>
</dbReference>
<evidence type="ECO:0000256" key="3">
    <source>
        <dbReference type="SAM" id="SignalP"/>
    </source>
</evidence>
<dbReference type="PANTHER" id="PTHR30469:SF15">
    <property type="entry name" value="HLYD FAMILY OF SECRETION PROTEINS"/>
    <property type="match status" value="1"/>
</dbReference>
<dbReference type="GO" id="GO:0015562">
    <property type="term" value="F:efflux transmembrane transporter activity"/>
    <property type="evidence" value="ECO:0007669"/>
    <property type="project" value="TreeGrafter"/>
</dbReference>
<keyword evidence="2" id="KW-0175">Coiled coil</keyword>
<dbReference type="AlphaFoldDB" id="A0A1L5NM54"/>
<keyword evidence="3" id="KW-0732">Signal</keyword>
<dbReference type="Gene3D" id="1.10.287.470">
    <property type="entry name" value="Helix hairpin bin"/>
    <property type="match status" value="1"/>
</dbReference>
<dbReference type="InterPro" id="IPR058792">
    <property type="entry name" value="Beta-barrel_RND_2"/>
</dbReference>
<comment type="similarity">
    <text evidence="1">Belongs to the membrane fusion protein (MFP) (TC 8.A.1) family.</text>
</comment>
<dbReference type="RefSeq" id="WP_237361725.1">
    <property type="nucleotide sequence ID" value="NZ_CP017101.1"/>
</dbReference>
<evidence type="ECO:0000313" key="5">
    <source>
        <dbReference type="EMBL" id="APO68968.1"/>
    </source>
</evidence>
<evidence type="ECO:0000259" key="4">
    <source>
        <dbReference type="Pfam" id="PF25954"/>
    </source>
</evidence>
<dbReference type="InterPro" id="IPR006143">
    <property type="entry name" value="RND_pump_MFP"/>
</dbReference>
<sequence length="414" mass="44035">MTASSNIFPALQRFANLVAAAAFIGCMSSIASFAEVQAPVTAIVATQGVLTERIEVVGTLVAREEIQVHPSVLGKEIRQIVVEAGQHVEQGQPLALVDTTEALMLLDKNTVTLLRARAAVAVESSKVDVAIVSEAEALKKLERSRALQPKGAIAENVLDEHLNAHARAVAELQLARQSLELAQAEQQLIARERQEIELTVLRSTVRAPSSGKILRRNARIGAMTSSSAEPLFVIAADNDIEFLADVTETSFVRLREGMRAKIVLPGRARPVAGAVRLNAAQLDSKTRSGTVRIELAEKDGLIPGLFSRGTINFAERRNILLPGTAVKSRSGSHNVYVISDGVVDVRQIRVGSQQSGLVEVLDGVKDGEIVALKAGAFLKAQERVNPVVVVPPTLPTGDPSASASLPNQVGALVP</sequence>
<protein>
    <submittedName>
        <fullName evidence="5">RND family efflux transporter protein</fullName>
    </submittedName>
</protein>
<feature type="coiled-coil region" evidence="2">
    <location>
        <begin position="165"/>
        <end position="194"/>
    </location>
</feature>
<feature type="domain" description="CusB-like beta-barrel" evidence="4">
    <location>
        <begin position="244"/>
        <end position="311"/>
    </location>
</feature>
<name>A0A1L5NM54_9HYPH</name>
<gene>
    <name evidence="5" type="ORF">IE4872_CH03368</name>
</gene>
<dbReference type="Gene3D" id="2.40.30.170">
    <property type="match status" value="1"/>
</dbReference>
<feature type="chain" id="PRO_5012137201" evidence="3">
    <location>
        <begin position="35"/>
        <end position="414"/>
    </location>
</feature>
<dbReference type="Gene3D" id="2.40.420.20">
    <property type="match status" value="1"/>
</dbReference>
<dbReference type="STRING" id="56730.IE4872_CH03368"/>
<dbReference type="GO" id="GO:1990281">
    <property type="term" value="C:efflux pump complex"/>
    <property type="evidence" value="ECO:0007669"/>
    <property type="project" value="TreeGrafter"/>
</dbReference>
<proteinExistence type="inferred from homology"/>
<feature type="signal peptide" evidence="3">
    <location>
        <begin position="1"/>
        <end position="34"/>
    </location>
</feature>
<accession>A0A1L5NM54</accession>
<dbReference type="Pfam" id="PF25954">
    <property type="entry name" value="Beta-barrel_RND_2"/>
    <property type="match status" value="1"/>
</dbReference>
<dbReference type="Gene3D" id="2.40.50.100">
    <property type="match status" value="1"/>
</dbReference>
<reference evidence="5 6" key="1">
    <citation type="submission" date="2016-09" db="EMBL/GenBank/DDBJ databases">
        <title>The complete genome sequences of Rhizobium gallicum, symbiovars gallicum and phaseoli, symbionts associated to common bean (Phaseolus vulgaris).</title>
        <authorList>
            <person name="Bustos P."/>
            <person name="Santamaria R.I."/>
            <person name="Perez-Carrascal O.M."/>
            <person name="Juarez S."/>
            <person name="Lozano L."/>
            <person name="Martinez-Flores I."/>
            <person name="Martinez-Romero E."/>
            <person name="Cevallos M."/>
            <person name="Romero D."/>
            <person name="Davila G."/>
            <person name="Gonzalez V."/>
        </authorList>
    </citation>
    <scope>NUCLEOTIDE SEQUENCE [LARGE SCALE GENOMIC DNA]</scope>
    <source>
        <strain evidence="5 6">IE4872</strain>
    </source>
</reference>
<evidence type="ECO:0000313" key="6">
    <source>
        <dbReference type="Proteomes" id="UP000184749"/>
    </source>
</evidence>
<organism evidence="5 6">
    <name type="scientific">Rhizobium gallicum</name>
    <dbReference type="NCBI Taxonomy" id="56730"/>
    <lineage>
        <taxon>Bacteria</taxon>
        <taxon>Pseudomonadati</taxon>
        <taxon>Pseudomonadota</taxon>
        <taxon>Alphaproteobacteria</taxon>
        <taxon>Hyphomicrobiales</taxon>
        <taxon>Rhizobiaceae</taxon>
        <taxon>Rhizobium/Agrobacterium group</taxon>
        <taxon>Rhizobium</taxon>
    </lineage>
</organism>